<evidence type="ECO:0000256" key="2">
    <source>
        <dbReference type="ARBA" id="ARBA00022475"/>
    </source>
</evidence>
<keyword evidence="5" id="KW-0472">Membrane</keyword>
<dbReference type="RefSeq" id="WP_091531249.1">
    <property type="nucleotide sequence ID" value="NZ_LT629772.1"/>
</dbReference>
<dbReference type="Pfam" id="PF03279">
    <property type="entry name" value="Lip_A_acyltrans"/>
    <property type="match status" value="1"/>
</dbReference>
<keyword evidence="6" id="KW-0012">Acyltransferase</keyword>
<keyword evidence="2" id="KW-1003">Cell membrane</keyword>
<evidence type="ECO:0000256" key="4">
    <source>
        <dbReference type="ARBA" id="ARBA00022679"/>
    </source>
</evidence>
<reference evidence="7 8" key="1">
    <citation type="submission" date="2016-10" db="EMBL/GenBank/DDBJ databases">
        <authorList>
            <person name="de Groot N.N."/>
        </authorList>
    </citation>
    <scope>NUCLEOTIDE SEQUENCE [LARGE SCALE GENOMIC DNA]</scope>
    <source>
        <strain evidence="7 8">DSM 21800</strain>
    </source>
</reference>
<sequence>MATTSSDQLARWGLRLLYRSGWQIGPRLPESAQNLIINLGARIAVARGGRHLDQFAENLRYATGRRPDDQLLRAGVASYLRNLIEAFALPGWSRSKIIGRVTTSGEGDLRRAAAGEGAVVALPHSGNWDLAGAWACVTGMAVSTVAEQLDDPEFAAFTTFRESLGMQVISHRDPAALPKLVTAVRDGRVVCLVADRDLLGSGVPVTWNAHPVRMPAGPALVARRSGAALFPMVGRYHGDGLQLDIGPRIRHRPGRDGLIAMVQEQADYFAEQIRRAPQDWHLMQPFFGADRVAADSTTSGGADRR</sequence>
<dbReference type="AlphaFoldDB" id="A0A1H2ANW8"/>
<gene>
    <name evidence="7" type="ORF">SAMN04489812_6071</name>
</gene>
<evidence type="ECO:0000256" key="3">
    <source>
        <dbReference type="ARBA" id="ARBA00022519"/>
    </source>
</evidence>
<keyword evidence="4 7" id="KW-0808">Transferase</keyword>
<dbReference type="OrthoDB" id="9803456at2"/>
<name>A0A1H2ANW8_9ACTN</name>
<dbReference type="Proteomes" id="UP000199103">
    <property type="component" value="Chromosome I"/>
</dbReference>
<evidence type="ECO:0000313" key="7">
    <source>
        <dbReference type="EMBL" id="SDT47246.1"/>
    </source>
</evidence>
<accession>A0A1H2ANW8</accession>
<evidence type="ECO:0000256" key="5">
    <source>
        <dbReference type="ARBA" id="ARBA00023136"/>
    </source>
</evidence>
<protein>
    <submittedName>
        <fullName evidence="7">KDO2-lipid IV(A) lauroyltransferase</fullName>
    </submittedName>
</protein>
<dbReference type="PANTHER" id="PTHR30606:SF10">
    <property type="entry name" value="PHOSPHATIDYLINOSITOL MANNOSIDE ACYLTRANSFERASE"/>
    <property type="match status" value="1"/>
</dbReference>
<dbReference type="PANTHER" id="PTHR30606">
    <property type="entry name" value="LIPID A BIOSYNTHESIS LAUROYL ACYLTRANSFERASE"/>
    <property type="match status" value="1"/>
</dbReference>
<dbReference type="NCBIfam" id="NF005919">
    <property type="entry name" value="PRK07920.1"/>
    <property type="match status" value="1"/>
</dbReference>
<dbReference type="EMBL" id="LT629772">
    <property type="protein sequence ID" value="SDT47246.1"/>
    <property type="molecule type" value="Genomic_DNA"/>
</dbReference>
<dbReference type="GO" id="GO:0016746">
    <property type="term" value="F:acyltransferase activity"/>
    <property type="evidence" value="ECO:0007669"/>
    <property type="project" value="UniProtKB-KW"/>
</dbReference>
<evidence type="ECO:0000313" key="8">
    <source>
        <dbReference type="Proteomes" id="UP000199103"/>
    </source>
</evidence>
<comment type="subcellular location">
    <subcellularLocation>
        <location evidence="1">Cell inner membrane</location>
    </subcellularLocation>
</comment>
<dbReference type="GO" id="GO:0005886">
    <property type="term" value="C:plasma membrane"/>
    <property type="evidence" value="ECO:0007669"/>
    <property type="project" value="UniProtKB-SubCell"/>
</dbReference>
<keyword evidence="3" id="KW-0997">Cell inner membrane</keyword>
<organism evidence="7 8">
    <name type="scientific">Microlunatus soli</name>
    <dbReference type="NCBI Taxonomy" id="630515"/>
    <lineage>
        <taxon>Bacteria</taxon>
        <taxon>Bacillati</taxon>
        <taxon>Actinomycetota</taxon>
        <taxon>Actinomycetes</taxon>
        <taxon>Propionibacteriales</taxon>
        <taxon>Propionibacteriaceae</taxon>
        <taxon>Microlunatus</taxon>
    </lineage>
</organism>
<dbReference type="InterPro" id="IPR004960">
    <property type="entry name" value="LipA_acyltrans"/>
</dbReference>
<dbReference type="STRING" id="630515.SAMN04489812_6071"/>
<dbReference type="CDD" id="cd07984">
    <property type="entry name" value="LPLAT_LABLAT-like"/>
    <property type="match status" value="1"/>
</dbReference>
<evidence type="ECO:0000256" key="1">
    <source>
        <dbReference type="ARBA" id="ARBA00004533"/>
    </source>
</evidence>
<proteinExistence type="predicted"/>
<keyword evidence="8" id="KW-1185">Reference proteome</keyword>
<dbReference type="GO" id="GO:0009247">
    <property type="term" value="P:glycolipid biosynthetic process"/>
    <property type="evidence" value="ECO:0007669"/>
    <property type="project" value="UniProtKB-ARBA"/>
</dbReference>
<evidence type="ECO:0000256" key="6">
    <source>
        <dbReference type="ARBA" id="ARBA00023315"/>
    </source>
</evidence>